<proteinExistence type="predicted"/>
<evidence type="ECO:0000313" key="4">
    <source>
        <dbReference type="Proteomes" id="UP000000310"/>
    </source>
</evidence>
<feature type="modified residue" description="4-aspartylphosphate" evidence="1">
    <location>
        <position position="59"/>
    </location>
</feature>
<dbReference type="GO" id="GO:0000160">
    <property type="term" value="P:phosphorelay signal transduction system"/>
    <property type="evidence" value="ECO:0007669"/>
    <property type="project" value="InterPro"/>
</dbReference>
<dbReference type="PROSITE" id="PS50110">
    <property type="entry name" value="RESPONSE_REGULATORY"/>
    <property type="match status" value="1"/>
</dbReference>
<organism evidence="3 4">
    <name type="scientific">Pseudopedobacter saltans (strain ATCC 51119 / DSM 12145 / JCM 21818 / CCUG 39354 / LMG 10337 / NBRC 100064 / NCIMB 13643)</name>
    <name type="common">Pedobacter saltans</name>
    <dbReference type="NCBI Taxonomy" id="762903"/>
    <lineage>
        <taxon>Bacteria</taxon>
        <taxon>Pseudomonadati</taxon>
        <taxon>Bacteroidota</taxon>
        <taxon>Sphingobacteriia</taxon>
        <taxon>Sphingobacteriales</taxon>
        <taxon>Sphingobacteriaceae</taxon>
        <taxon>Pseudopedobacter</taxon>
    </lineage>
</organism>
<evidence type="ECO:0000256" key="1">
    <source>
        <dbReference type="PROSITE-ProRule" id="PRU00169"/>
    </source>
</evidence>
<gene>
    <name evidence="3" type="ordered locus">Pedsa_3347</name>
</gene>
<dbReference type="EMBL" id="CP002545">
    <property type="protein sequence ID" value="ADY53882.1"/>
    <property type="molecule type" value="Genomic_DNA"/>
</dbReference>
<dbReference type="Proteomes" id="UP000000310">
    <property type="component" value="Chromosome"/>
</dbReference>
<dbReference type="RefSeq" id="WP_013634365.1">
    <property type="nucleotide sequence ID" value="NC_015177.1"/>
</dbReference>
<dbReference type="InterPro" id="IPR011006">
    <property type="entry name" value="CheY-like_superfamily"/>
</dbReference>
<feature type="domain" description="Response regulatory" evidence="2">
    <location>
        <begin position="5"/>
        <end position="129"/>
    </location>
</feature>
<reference evidence="4" key="2">
    <citation type="submission" date="2011-02" db="EMBL/GenBank/DDBJ databases">
        <title>The complete genome of Pedobacter saltans DSM 12145.</title>
        <authorList>
            <consortium name="US DOE Joint Genome Institute (JGI-PGF)"/>
            <person name="Lucas S."/>
            <person name="Copeland A."/>
            <person name="Lapidus A."/>
            <person name="Bruce D."/>
            <person name="Goodwin L."/>
            <person name="Pitluck S."/>
            <person name="Kyrpides N."/>
            <person name="Mavromatis K."/>
            <person name="Pagani I."/>
            <person name="Ivanova N."/>
            <person name="Ovchinnikova G."/>
            <person name="Lu M."/>
            <person name="Detter J.C."/>
            <person name="Han C."/>
            <person name="Land M."/>
            <person name="Hauser L."/>
            <person name="Markowitz V."/>
            <person name="Cheng J.-F."/>
            <person name="Hugenholtz P."/>
            <person name="Woyke T."/>
            <person name="Wu D."/>
            <person name="Tindall B."/>
            <person name="Pomrenke H.G."/>
            <person name="Brambilla E."/>
            <person name="Klenk H.-P."/>
            <person name="Eisen J.A."/>
        </authorList>
    </citation>
    <scope>NUCLEOTIDE SEQUENCE [LARGE SCALE GENOMIC DNA]</scope>
    <source>
        <strain evidence="4">ATCC 51119 / DSM 12145 / JCM 21818 / LMG 10337 / NBRC 100064 / NCIMB 13643</strain>
    </source>
</reference>
<dbReference type="InterPro" id="IPR001789">
    <property type="entry name" value="Sig_transdc_resp-reg_receiver"/>
</dbReference>
<reference evidence="3 4" key="1">
    <citation type="journal article" date="2011" name="Stand. Genomic Sci.">
        <title>Complete genome sequence of the gliding, heparinolytic Pedobacter saltans type strain (113).</title>
        <authorList>
            <person name="Liolios K."/>
            <person name="Sikorski J."/>
            <person name="Lu M."/>
            <person name="Nolan M."/>
            <person name="Lapidus A."/>
            <person name="Lucas S."/>
            <person name="Hammon N."/>
            <person name="Deshpande S."/>
            <person name="Cheng J.F."/>
            <person name="Tapia R."/>
            <person name="Han C."/>
            <person name="Goodwin L."/>
            <person name="Pitluck S."/>
            <person name="Huntemann M."/>
            <person name="Ivanova N."/>
            <person name="Pagani I."/>
            <person name="Mavromatis K."/>
            <person name="Ovchinikova G."/>
            <person name="Pati A."/>
            <person name="Chen A."/>
            <person name="Palaniappan K."/>
            <person name="Land M."/>
            <person name="Hauser L."/>
            <person name="Brambilla E.M."/>
            <person name="Kotsyurbenko O."/>
            <person name="Rohde M."/>
            <person name="Tindall B.J."/>
            <person name="Abt B."/>
            <person name="Goker M."/>
            <person name="Detter J.C."/>
            <person name="Woyke T."/>
            <person name="Bristow J."/>
            <person name="Eisen J.A."/>
            <person name="Markowitz V."/>
            <person name="Hugenholtz P."/>
            <person name="Klenk H.P."/>
            <person name="Kyrpides N.C."/>
        </authorList>
    </citation>
    <scope>NUCLEOTIDE SEQUENCE [LARGE SCALE GENOMIC DNA]</scope>
    <source>
        <strain evidence="4">ATCC 51119 / DSM 12145 / JCM 21818 / LMG 10337 / NBRC 100064 / NCIMB 13643</strain>
    </source>
</reference>
<dbReference type="OrthoDB" id="1121174at2"/>
<dbReference type="Gene3D" id="3.40.50.2300">
    <property type="match status" value="1"/>
</dbReference>
<dbReference type="eggNOG" id="COG0784">
    <property type="taxonomic scope" value="Bacteria"/>
</dbReference>
<evidence type="ECO:0000259" key="2">
    <source>
        <dbReference type="PROSITE" id="PS50110"/>
    </source>
</evidence>
<accession>F0SCN8</accession>
<keyword evidence="4" id="KW-1185">Reference proteome</keyword>
<name>F0SCN8_PSESL</name>
<dbReference type="AlphaFoldDB" id="F0SCN8"/>
<dbReference type="HOGENOM" id="CLU_000445_69_17_10"/>
<protein>
    <submittedName>
        <fullName evidence="3">Response regulator receiver</fullName>
    </submittedName>
</protein>
<keyword evidence="1" id="KW-0597">Phosphoprotein</keyword>
<sequence length="130" mass="15116">MDTLAFIVVDDRELDCFIAEKLIDKIDNSLSVKSFYEAHSCLKHIDNIESHSNTIILLDIMMPVMTGFDFLDAFEQLDEEKKQWYRIVPITTSLNKNEIQRIGTYPSVLKVLQKPYSVEEIKEIIELADF</sequence>
<dbReference type="Pfam" id="PF00072">
    <property type="entry name" value="Response_reg"/>
    <property type="match status" value="1"/>
</dbReference>
<dbReference type="STRING" id="762903.Pedsa_3347"/>
<evidence type="ECO:0000313" key="3">
    <source>
        <dbReference type="EMBL" id="ADY53882.1"/>
    </source>
</evidence>
<dbReference type="SUPFAM" id="SSF52172">
    <property type="entry name" value="CheY-like"/>
    <property type="match status" value="1"/>
</dbReference>
<dbReference type="KEGG" id="psn:Pedsa_3347"/>